<evidence type="ECO:0000256" key="1">
    <source>
        <dbReference type="SAM" id="Phobius"/>
    </source>
</evidence>
<evidence type="ECO:0000313" key="2">
    <source>
        <dbReference type="EMBL" id="KAJ6424202.1"/>
    </source>
</evidence>
<evidence type="ECO:0000313" key="3">
    <source>
        <dbReference type="Proteomes" id="UP001162972"/>
    </source>
</evidence>
<comment type="caution">
    <text evidence="2">The sequence shown here is derived from an EMBL/GenBank/DDBJ whole genome shotgun (WGS) entry which is preliminary data.</text>
</comment>
<reference evidence="2 3" key="1">
    <citation type="journal article" date="2023" name="Int. J. Mol. Sci.">
        <title>De Novo Assembly and Annotation of 11 Diverse Shrub Willow (Salix) Genomes Reveals Novel Gene Organization in Sex-Linked Regions.</title>
        <authorList>
            <person name="Hyden B."/>
            <person name="Feng K."/>
            <person name="Yates T.B."/>
            <person name="Jawdy S."/>
            <person name="Cereghino C."/>
            <person name="Smart L.B."/>
            <person name="Muchero W."/>
        </authorList>
    </citation>
    <scope>NUCLEOTIDE SEQUENCE [LARGE SCALE GENOMIC DNA]</scope>
    <source>
        <tissue evidence="2">Shoot tip</tissue>
    </source>
</reference>
<feature type="transmembrane region" description="Helical" evidence="1">
    <location>
        <begin position="28"/>
        <end position="48"/>
    </location>
</feature>
<accession>A0AAD6KIN4</accession>
<gene>
    <name evidence="2" type="ORF">OIU84_025058</name>
</gene>
<protein>
    <submittedName>
        <fullName evidence="2">Uncharacterized protein</fullName>
    </submittedName>
</protein>
<dbReference type="EMBL" id="JAPFFJ010000006">
    <property type="protein sequence ID" value="KAJ6424202.1"/>
    <property type="molecule type" value="Genomic_DNA"/>
</dbReference>
<proteinExistence type="predicted"/>
<keyword evidence="1" id="KW-0472">Membrane</keyword>
<sequence length="53" mass="6091">MVYGQEHSYWSIPFSEQCYWKVIQSFSLVKGVTVLCFGILFNVALLSISTTRI</sequence>
<name>A0AAD6KIN4_9ROSI</name>
<keyword evidence="1" id="KW-0812">Transmembrane</keyword>
<dbReference type="Proteomes" id="UP001162972">
    <property type="component" value="Chromosome 16"/>
</dbReference>
<keyword evidence="1" id="KW-1133">Transmembrane helix</keyword>
<organism evidence="2 3">
    <name type="scientific">Salix udensis</name>
    <dbReference type="NCBI Taxonomy" id="889485"/>
    <lineage>
        <taxon>Eukaryota</taxon>
        <taxon>Viridiplantae</taxon>
        <taxon>Streptophyta</taxon>
        <taxon>Embryophyta</taxon>
        <taxon>Tracheophyta</taxon>
        <taxon>Spermatophyta</taxon>
        <taxon>Magnoliopsida</taxon>
        <taxon>eudicotyledons</taxon>
        <taxon>Gunneridae</taxon>
        <taxon>Pentapetalae</taxon>
        <taxon>rosids</taxon>
        <taxon>fabids</taxon>
        <taxon>Malpighiales</taxon>
        <taxon>Salicaceae</taxon>
        <taxon>Saliceae</taxon>
        <taxon>Salix</taxon>
    </lineage>
</organism>
<keyword evidence="3" id="KW-1185">Reference proteome</keyword>
<dbReference type="AlphaFoldDB" id="A0AAD6KIN4"/>